<feature type="coiled-coil region" evidence="10">
    <location>
        <begin position="370"/>
        <end position="404"/>
    </location>
</feature>
<dbReference type="SUPFAM" id="SSF161098">
    <property type="entry name" value="MetI-like"/>
    <property type="match status" value="2"/>
</dbReference>
<keyword evidence="8 9" id="KW-0472">Membrane</keyword>
<dbReference type="CDD" id="cd06261">
    <property type="entry name" value="TM_PBP2"/>
    <property type="match status" value="1"/>
</dbReference>
<feature type="transmembrane region" description="Helical" evidence="9">
    <location>
        <begin position="767"/>
        <end position="788"/>
    </location>
</feature>
<dbReference type="STRING" id="381764.Fnod_0779"/>
<evidence type="ECO:0000256" key="6">
    <source>
        <dbReference type="ARBA" id="ARBA00022692"/>
    </source>
</evidence>
<protein>
    <submittedName>
        <fullName evidence="12">Binding-protein-dependent transport systems inner membrane component</fullName>
    </submittedName>
</protein>
<evidence type="ECO:0000256" key="10">
    <source>
        <dbReference type="SAM" id="Coils"/>
    </source>
</evidence>
<keyword evidence="6 9" id="KW-0812">Transmembrane</keyword>
<evidence type="ECO:0000256" key="7">
    <source>
        <dbReference type="ARBA" id="ARBA00022989"/>
    </source>
</evidence>
<evidence type="ECO:0000259" key="11">
    <source>
        <dbReference type="PROSITE" id="PS50928"/>
    </source>
</evidence>
<keyword evidence="13" id="KW-1185">Reference proteome</keyword>
<comment type="similarity">
    <text evidence="2">Belongs to the binding-protein-dependent transport system permease family. MalFG subfamily.</text>
</comment>
<evidence type="ECO:0000256" key="4">
    <source>
        <dbReference type="ARBA" id="ARBA00022475"/>
    </source>
</evidence>
<dbReference type="Pfam" id="PF00528">
    <property type="entry name" value="BPD_transp_1"/>
    <property type="match status" value="1"/>
</dbReference>
<feature type="transmembrane region" description="Helical" evidence="9">
    <location>
        <begin position="590"/>
        <end position="614"/>
    </location>
</feature>
<dbReference type="PANTHER" id="PTHR32243:SF50">
    <property type="entry name" value="MALTOSE_MALTODEXTRIN TRANSPORT SYSTEM PERMEASE PROTEIN MALG"/>
    <property type="match status" value="1"/>
</dbReference>
<dbReference type="eggNOG" id="COG3833">
    <property type="taxonomic scope" value="Bacteria"/>
</dbReference>
<comment type="subcellular location">
    <subcellularLocation>
        <location evidence="1 9">Cell membrane</location>
        <topology evidence="1 9">Multi-pass membrane protein</topology>
    </subcellularLocation>
</comment>
<evidence type="ECO:0000256" key="2">
    <source>
        <dbReference type="ARBA" id="ARBA00009047"/>
    </source>
</evidence>
<evidence type="ECO:0000256" key="8">
    <source>
        <dbReference type="ARBA" id="ARBA00023136"/>
    </source>
</evidence>
<dbReference type="KEGG" id="fno:Fnod_0779"/>
<dbReference type="RefSeq" id="WP_011993949.1">
    <property type="nucleotide sequence ID" value="NC_009718.1"/>
</dbReference>
<gene>
    <name evidence="12" type="ordered locus">Fnod_0779</name>
</gene>
<keyword evidence="5" id="KW-0762">Sugar transport</keyword>
<feature type="transmembrane region" description="Helical" evidence="9">
    <location>
        <begin position="12"/>
        <end position="30"/>
    </location>
</feature>
<dbReference type="InterPro" id="IPR000515">
    <property type="entry name" value="MetI-like"/>
</dbReference>
<keyword evidence="10" id="KW-0175">Coiled coil</keyword>
<feature type="coiled-coil region" evidence="10">
    <location>
        <begin position="189"/>
        <end position="259"/>
    </location>
</feature>
<dbReference type="GO" id="GO:0005886">
    <property type="term" value="C:plasma membrane"/>
    <property type="evidence" value="ECO:0007669"/>
    <property type="project" value="UniProtKB-SubCell"/>
</dbReference>
<evidence type="ECO:0000313" key="13">
    <source>
        <dbReference type="Proteomes" id="UP000002415"/>
    </source>
</evidence>
<feature type="transmembrane region" description="Helical" evidence="9">
    <location>
        <begin position="708"/>
        <end position="730"/>
    </location>
</feature>
<keyword evidence="3 9" id="KW-0813">Transport</keyword>
<reference evidence="12 13" key="2">
    <citation type="journal article" date="2009" name="Proc. Natl. Acad. Sci. U.S.A.">
        <title>On the chimeric nature, thermophilic origin, and phylogenetic placement of the Thermotogales.</title>
        <authorList>
            <person name="Zhaxybayeva O."/>
            <person name="Swithers K.S."/>
            <person name="Lapierre P."/>
            <person name="Fournier G.P."/>
            <person name="Bickhart D.M."/>
            <person name="DeBoy R.T."/>
            <person name="Nelson K.E."/>
            <person name="Nesbo C.L."/>
            <person name="Doolittle W.F."/>
            <person name="Gogarten J.P."/>
            <person name="Noll K.M."/>
        </authorList>
    </citation>
    <scope>NUCLEOTIDE SEQUENCE [LARGE SCALE GENOMIC DNA]</scope>
    <source>
        <strain evidence="13">ATCC 35602 / DSM 5306 / Rt17-B1</strain>
    </source>
</reference>
<dbReference type="PROSITE" id="PS50928">
    <property type="entry name" value="ABC_TM1"/>
    <property type="match status" value="1"/>
</dbReference>
<dbReference type="PANTHER" id="PTHR32243">
    <property type="entry name" value="MALTOSE TRANSPORT SYSTEM PERMEASE-RELATED"/>
    <property type="match status" value="1"/>
</dbReference>
<dbReference type="InterPro" id="IPR035906">
    <property type="entry name" value="MetI-like_sf"/>
</dbReference>
<dbReference type="AlphaFoldDB" id="A7HL49"/>
<feature type="transmembrane region" description="Helical" evidence="9">
    <location>
        <begin position="626"/>
        <end position="653"/>
    </location>
</feature>
<evidence type="ECO:0000256" key="1">
    <source>
        <dbReference type="ARBA" id="ARBA00004651"/>
    </source>
</evidence>
<evidence type="ECO:0000313" key="12">
    <source>
        <dbReference type="EMBL" id="ABS60632.1"/>
    </source>
</evidence>
<sequence length="803" mass="91833">MVKKERKLLTHIILIIVSILVLFPIVWVVSTSLRRDNAAFSTKLFSNRLTLQNYRDLIAPEKNGPRLVSDIDALVLMAPPHDNDTLEKANEYFKKDIGLFKKYIAETETLKKTIDTNIETLRKYFEENSDTLVKMFNSDMDKIIKELDFQKPSRYLEVAAYDLYTNQYDVSLLDGVDYLKGEAQWNSLIGERKAKIDDLKNQIQLLNNEVSPLEKNYRVYQSQYLATLKTINSYLIPQLKEYTLSLESAKNILNAAEKSQIYSSLTPDESEVRFKFENMFAEINNLRVNSQKFQDLVELDNSLKQFQKAYDEIISRWDNFEHKDKAPFADFLNTIDMFSTRVAGTVKETRTLIEKLNNITSKLLELQAKINPAKKKISDFEAKINQLNQEIEKAYETISEAKIYLKAQIVKKQLEETKQRVQNLKLPAQLQIMNLQSKKVFGITSDIVNDLTDGKKKNTLKKIILTIDWPGIAKDMFTNYDIFSENYNSFINDLKLYLSDVEIQGPKFMPAAKAGIKVRPQSLERLTDTVLSTYRTNVVPNMNVMSRKASELSDKLKIKDTEKLLKALDGAAFRIDQIWQRKPDHYMLRWILNSVIVALSVAIITTAVTALAAYPFSRMRFKGRKYGIMSLLLIQMFPAIMYMIAIYSFLAFAGKYVPGFGLNKLSGLIFAYLGGIAYNMYLIKGYYDTIPDSLEEAALIDGATRWQTFVKIVLPLASPILAVIVILTFMGTFNEFVLARIILQDVKQYTYAIGLYTFSTGPFETQWGLFTAAALIGMIPMVTLFLLMQKYIVGGLVKGAVKG</sequence>
<feature type="domain" description="ABC transmembrane type-1" evidence="11">
    <location>
        <begin position="591"/>
        <end position="788"/>
    </location>
</feature>
<dbReference type="GO" id="GO:0042956">
    <property type="term" value="P:maltodextrin transmembrane transport"/>
    <property type="evidence" value="ECO:0007669"/>
    <property type="project" value="TreeGrafter"/>
</dbReference>
<feature type="transmembrane region" description="Helical" evidence="9">
    <location>
        <begin position="665"/>
        <end position="687"/>
    </location>
</feature>
<dbReference type="EMBL" id="CP000771">
    <property type="protein sequence ID" value="ABS60632.1"/>
    <property type="molecule type" value="Genomic_DNA"/>
</dbReference>
<dbReference type="Proteomes" id="UP000002415">
    <property type="component" value="Chromosome"/>
</dbReference>
<organism evidence="12 13">
    <name type="scientific">Fervidobacterium nodosum (strain ATCC 35602 / DSM 5306 / Rt17-B1)</name>
    <dbReference type="NCBI Taxonomy" id="381764"/>
    <lineage>
        <taxon>Bacteria</taxon>
        <taxon>Thermotogati</taxon>
        <taxon>Thermotogota</taxon>
        <taxon>Thermotogae</taxon>
        <taxon>Thermotogales</taxon>
        <taxon>Fervidobacteriaceae</taxon>
        <taxon>Fervidobacterium</taxon>
    </lineage>
</organism>
<accession>A7HL49</accession>
<dbReference type="GO" id="GO:0015423">
    <property type="term" value="F:ABC-type maltose transporter activity"/>
    <property type="evidence" value="ECO:0007669"/>
    <property type="project" value="TreeGrafter"/>
</dbReference>
<evidence type="ECO:0000256" key="3">
    <source>
        <dbReference type="ARBA" id="ARBA00022448"/>
    </source>
</evidence>
<dbReference type="InterPro" id="IPR050901">
    <property type="entry name" value="BP-dep_ABC_trans_perm"/>
</dbReference>
<evidence type="ECO:0000256" key="9">
    <source>
        <dbReference type="RuleBase" id="RU363032"/>
    </source>
</evidence>
<name>A7HL49_FERNB</name>
<reference evidence="12 13" key="1">
    <citation type="submission" date="2007-07" db="EMBL/GenBank/DDBJ databases">
        <title>Complete sequence of Fervidobacterium nodosum Rt17-B1.</title>
        <authorList>
            <consortium name="US DOE Joint Genome Institute"/>
            <person name="Copeland A."/>
            <person name="Lucas S."/>
            <person name="Lapidus A."/>
            <person name="Barry K."/>
            <person name="Glavina del Rio T."/>
            <person name="Dalin E."/>
            <person name="Tice H."/>
            <person name="Pitluck S."/>
            <person name="Saunders E."/>
            <person name="Brettin T."/>
            <person name="Bruce D."/>
            <person name="Detter J.C."/>
            <person name="Han C."/>
            <person name="Schmutz J."/>
            <person name="Larimer F."/>
            <person name="Land M."/>
            <person name="Hauser L."/>
            <person name="Kyrpides N."/>
            <person name="Mikhailova N."/>
            <person name="Nelson K."/>
            <person name="Gogarten J.P."/>
            <person name="Noll K."/>
            <person name="Richardson P."/>
        </authorList>
    </citation>
    <scope>NUCLEOTIDE SEQUENCE [LARGE SCALE GENOMIC DNA]</scope>
    <source>
        <strain evidence="13">ATCC 35602 / DSM 5306 / Rt17-B1</strain>
    </source>
</reference>
<dbReference type="eggNOG" id="COG0419">
    <property type="taxonomic scope" value="Bacteria"/>
</dbReference>
<keyword evidence="4" id="KW-1003">Cell membrane</keyword>
<proteinExistence type="inferred from homology"/>
<keyword evidence="7 9" id="KW-1133">Transmembrane helix</keyword>
<dbReference type="OrthoDB" id="9794684at2"/>
<evidence type="ECO:0000256" key="5">
    <source>
        <dbReference type="ARBA" id="ARBA00022597"/>
    </source>
</evidence>
<dbReference type="Gene3D" id="1.10.3720.10">
    <property type="entry name" value="MetI-like"/>
    <property type="match status" value="2"/>
</dbReference>
<dbReference type="HOGENOM" id="CLU_340630_0_0_0"/>